<gene>
    <name evidence="2" type="ORF">RND15_29845</name>
</gene>
<dbReference type="EMBL" id="JAVRFD010000016">
    <property type="protein sequence ID" value="MDT0546877.1"/>
    <property type="molecule type" value="Genomic_DNA"/>
</dbReference>
<accession>A0ABU2XLT0</accession>
<reference evidence="2" key="1">
    <citation type="submission" date="2024-05" db="EMBL/GenBank/DDBJ databases">
        <title>30 novel species of actinomycetes from the DSMZ collection.</title>
        <authorList>
            <person name="Nouioui I."/>
        </authorList>
    </citation>
    <scope>NUCLEOTIDE SEQUENCE</scope>
    <source>
        <strain evidence="2">DSM 41529</strain>
    </source>
</reference>
<protein>
    <submittedName>
        <fullName evidence="2">Helix-turn-helix domain-containing protein</fullName>
    </submittedName>
</protein>
<feature type="compositionally biased region" description="Basic and acidic residues" evidence="1">
    <location>
        <begin position="121"/>
        <end position="130"/>
    </location>
</feature>
<feature type="compositionally biased region" description="Low complexity" evidence="1">
    <location>
        <begin position="152"/>
        <end position="171"/>
    </location>
</feature>
<organism evidence="2 3">
    <name type="scientific">Streptomyces lonegramiae</name>
    <dbReference type="NCBI Taxonomy" id="3075524"/>
    <lineage>
        <taxon>Bacteria</taxon>
        <taxon>Bacillati</taxon>
        <taxon>Actinomycetota</taxon>
        <taxon>Actinomycetes</taxon>
        <taxon>Kitasatosporales</taxon>
        <taxon>Streptomycetaceae</taxon>
        <taxon>Streptomyces</taxon>
    </lineage>
</organism>
<feature type="region of interest" description="Disordered" evidence="1">
    <location>
        <begin position="120"/>
        <end position="216"/>
    </location>
</feature>
<comment type="caution">
    <text evidence="2">The sequence shown here is derived from an EMBL/GenBank/DDBJ whole genome shotgun (WGS) entry which is preliminary data.</text>
</comment>
<keyword evidence="3" id="KW-1185">Reference proteome</keyword>
<dbReference type="Proteomes" id="UP001180754">
    <property type="component" value="Unassembled WGS sequence"/>
</dbReference>
<name>A0ABU2XLT0_9ACTN</name>
<evidence type="ECO:0000313" key="2">
    <source>
        <dbReference type="EMBL" id="MDT0546877.1"/>
    </source>
</evidence>
<evidence type="ECO:0000256" key="1">
    <source>
        <dbReference type="SAM" id="MobiDB-lite"/>
    </source>
</evidence>
<feature type="compositionally biased region" description="Pro residues" evidence="1">
    <location>
        <begin position="193"/>
        <end position="212"/>
    </location>
</feature>
<evidence type="ECO:0000313" key="3">
    <source>
        <dbReference type="Proteomes" id="UP001180754"/>
    </source>
</evidence>
<proteinExistence type="predicted"/>
<sequence>MAEQQLSAPPRARFLVRRSASGVTSVSEYQPAQYTIIGHHLSQHHDLSLTAIGLGTHILSLPDGSPVDILTLAEKFPEGRAKIAAALRELEAHGYIERVRERTPQGQFITRTFSYNFPEATRARREREAQAARLAPLRAVPSLQKSPKPKTSDSPSGTSSRTDASTGAAPDADPDPAPVPASDANTAVDVDPTPQPHPDRVPPPPLPQPAAPAPERTRTAAALLATLRRDDDRLLLSERDVHRLAPAVAAWLERGATPDAVRRTLATGLPPDLRHPAALLAHRLTALLPPPLPADQPAEPAQRPPVVPLQNCDGCDRAFRAPSPGCCRDCREANEAPAVAA</sequence>